<keyword evidence="1" id="KW-0808">Transferase</keyword>
<dbReference type="InterPro" id="IPR016181">
    <property type="entry name" value="Acyl_CoA_acyltransferase"/>
</dbReference>
<keyword evidence="2" id="KW-0012">Acyltransferase</keyword>
<dbReference type="SUPFAM" id="SSF55729">
    <property type="entry name" value="Acyl-CoA N-acyltransferases (Nat)"/>
    <property type="match status" value="1"/>
</dbReference>
<accession>A0A6J4R0D4</accession>
<dbReference type="Gene3D" id="3.40.630.30">
    <property type="match status" value="1"/>
</dbReference>
<dbReference type="CDD" id="cd04301">
    <property type="entry name" value="NAT_SF"/>
    <property type="match status" value="1"/>
</dbReference>
<dbReference type="EMBL" id="CADCVH010000073">
    <property type="protein sequence ID" value="CAA9460549.1"/>
    <property type="molecule type" value="Genomic_DNA"/>
</dbReference>
<dbReference type="GO" id="GO:0016747">
    <property type="term" value="F:acyltransferase activity, transferring groups other than amino-acyl groups"/>
    <property type="evidence" value="ECO:0007669"/>
    <property type="project" value="InterPro"/>
</dbReference>
<sequence length="160" mass="17832">MSRIEVAPVPAPELRGPLSLLEEWLRDGEPVPDDFVGELRHSVEAGDVEVLAAYLDDRMVGVLVLAFRPNISLGGPFASIEDLYARPEARRRGVGGALLKAADERCRERGVHYVEAQVEEREADPFYAASGYEREADVRVFSRSLVIGDRRNEKPETRSL</sequence>
<evidence type="ECO:0000256" key="2">
    <source>
        <dbReference type="ARBA" id="ARBA00023315"/>
    </source>
</evidence>
<feature type="domain" description="N-acetyltransferase" evidence="3">
    <location>
        <begin position="4"/>
        <end position="157"/>
    </location>
</feature>
<dbReference type="InterPro" id="IPR050832">
    <property type="entry name" value="Bact_Acetyltransf"/>
</dbReference>
<evidence type="ECO:0000259" key="3">
    <source>
        <dbReference type="PROSITE" id="PS51186"/>
    </source>
</evidence>
<protein>
    <recommendedName>
        <fullName evidence="3">N-acetyltransferase domain-containing protein</fullName>
    </recommendedName>
</protein>
<dbReference type="PROSITE" id="PS51186">
    <property type="entry name" value="GNAT"/>
    <property type="match status" value="1"/>
</dbReference>
<dbReference type="Pfam" id="PF00583">
    <property type="entry name" value="Acetyltransf_1"/>
    <property type="match status" value="1"/>
</dbReference>
<gene>
    <name evidence="4" type="ORF">AVDCRST_MAG02-2210</name>
</gene>
<dbReference type="InterPro" id="IPR000182">
    <property type="entry name" value="GNAT_dom"/>
</dbReference>
<dbReference type="AlphaFoldDB" id="A0A6J4R0D4"/>
<name>A0A6J4R0D4_9ACTN</name>
<proteinExistence type="predicted"/>
<reference evidence="4" key="1">
    <citation type="submission" date="2020-02" db="EMBL/GenBank/DDBJ databases">
        <authorList>
            <person name="Meier V. D."/>
        </authorList>
    </citation>
    <scope>NUCLEOTIDE SEQUENCE</scope>
    <source>
        <strain evidence="4">AVDCRST_MAG02</strain>
    </source>
</reference>
<dbReference type="PANTHER" id="PTHR43877">
    <property type="entry name" value="AMINOALKYLPHOSPHONATE N-ACETYLTRANSFERASE-RELATED-RELATED"/>
    <property type="match status" value="1"/>
</dbReference>
<organism evidence="4">
    <name type="scientific">uncultured Rubrobacteraceae bacterium</name>
    <dbReference type="NCBI Taxonomy" id="349277"/>
    <lineage>
        <taxon>Bacteria</taxon>
        <taxon>Bacillati</taxon>
        <taxon>Actinomycetota</taxon>
        <taxon>Rubrobacteria</taxon>
        <taxon>Rubrobacterales</taxon>
        <taxon>Rubrobacteraceae</taxon>
        <taxon>environmental samples</taxon>
    </lineage>
</organism>
<evidence type="ECO:0000256" key="1">
    <source>
        <dbReference type="ARBA" id="ARBA00022679"/>
    </source>
</evidence>
<evidence type="ECO:0000313" key="4">
    <source>
        <dbReference type="EMBL" id="CAA9460549.1"/>
    </source>
</evidence>